<dbReference type="OrthoDB" id="691673at2759"/>
<evidence type="ECO:0000313" key="7">
    <source>
        <dbReference type="EMBL" id="TFL06044.1"/>
    </source>
</evidence>
<dbReference type="Gene3D" id="3.40.640.10">
    <property type="entry name" value="Type I PLP-dependent aspartate aminotransferase-like (Major domain)"/>
    <property type="match status" value="1"/>
</dbReference>
<dbReference type="GO" id="GO:0008483">
    <property type="term" value="F:transaminase activity"/>
    <property type="evidence" value="ECO:0007669"/>
    <property type="project" value="UniProtKB-KW"/>
</dbReference>
<reference evidence="7 8" key="1">
    <citation type="journal article" date="2019" name="Nat. Ecol. Evol.">
        <title>Megaphylogeny resolves global patterns of mushroom evolution.</title>
        <authorList>
            <person name="Varga T."/>
            <person name="Krizsan K."/>
            <person name="Foldi C."/>
            <person name="Dima B."/>
            <person name="Sanchez-Garcia M."/>
            <person name="Sanchez-Ramirez S."/>
            <person name="Szollosi G.J."/>
            <person name="Szarkandi J.G."/>
            <person name="Papp V."/>
            <person name="Albert L."/>
            <person name="Andreopoulos W."/>
            <person name="Angelini C."/>
            <person name="Antonin V."/>
            <person name="Barry K.W."/>
            <person name="Bougher N.L."/>
            <person name="Buchanan P."/>
            <person name="Buyck B."/>
            <person name="Bense V."/>
            <person name="Catcheside P."/>
            <person name="Chovatia M."/>
            <person name="Cooper J."/>
            <person name="Damon W."/>
            <person name="Desjardin D."/>
            <person name="Finy P."/>
            <person name="Geml J."/>
            <person name="Haridas S."/>
            <person name="Hughes K."/>
            <person name="Justo A."/>
            <person name="Karasinski D."/>
            <person name="Kautmanova I."/>
            <person name="Kiss B."/>
            <person name="Kocsube S."/>
            <person name="Kotiranta H."/>
            <person name="LaButti K.M."/>
            <person name="Lechner B.E."/>
            <person name="Liimatainen K."/>
            <person name="Lipzen A."/>
            <person name="Lukacs Z."/>
            <person name="Mihaltcheva S."/>
            <person name="Morgado L.N."/>
            <person name="Niskanen T."/>
            <person name="Noordeloos M.E."/>
            <person name="Ohm R.A."/>
            <person name="Ortiz-Santana B."/>
            <person name="Ovrebo C."/>
            <person name="Racz N."/>
            <person name="Riley R."/>
            <person name="Savchenko A."/>
            <person name="Shiryaev A."/>
            <person name="Soop K."/>
            <person name="Spirin V."/>
            <person name="Szebenyi C."/>
            <person name="Tomsovsky M."/>
            <person name="Tulloss R.E."/>
            <person name="Uehling J."/>
            <person name="Grigoriev I.V."/>
            <person name="Vagvolgyi C."/>
            <person name="Papp T."/>
            <person name="Martin F.M."/>
            <person name="Miettinen O."/>
            <person name="Hibbett D.S."/>
            <person name="Nagy L.G."/>
        </authorList>
    </citation>
    <scope>NUCLEOTIDE SEQUENCE [LARGE SCALE GENOMIC DNA]</scope>
    <source>
        <strain evidence="7 8">CBS 309.79</strain>
    </source>
</reference>
<dbReference type="PANTHER" id="PTHR42790">
    <property type="entry name" value="AMINOTRANSFERASE"/>
    <property type="match status" value="1"/>
</dbReference>
<dbReference type="SUPFAM" id="SSF53383">
    <property type="entry name" value="PLP-dependent transferases"/>
    <property type="match status" value="1"/>
</dbReference>
<comment type="cofactor">
    <cofactor evidence="1">
        <name>pyridoxal 5'-phosphate</name>
        <dbReference type="ChEBI" id="CHEBI:597326"/>
    </cofactor>
</comment>
<dbReference type="EMBL" id="ML178816">
    <property type="protein sequence ID" value="TFL06044.1"/>
    <property type="molecule type" value="Genomic_DNA"/>
</dbReference>
<evidence type="ECO:0000259" key="6">
    <source>
        <dbReference type="Pfam" id="PF00155"/>
    </source>
</evidence>
<keyword evidence="5" id="KW-0663">Pyridoxal phosphate</keyword>
<dbReference type="PANTHER" id="PTHR42790:SF1">
    <property type="entry name" value="AROMATIC AMINO ACID AMINOTRANSFERASE, HYPOTHETICAL (EUROFUNG)"/>
    <property type="match status" value="1"/>
</dbReference>
<dbReference type="GO" id="GO:0030170">
    <property type="term" value="F:pyridoxal phosphate binding"/>
    <property type="evidence" value="ECO:0007669"/>
    <property type="project" value="InterPro"/>
</dbReference>
<dbReference type="CDD" id="cd00609">
    <property type="entry name" value="AAT_like"/>
    <property type="match status" value="1"/>
</dbReference>
<dbReference type="InterPro" id="IPR015424">
    <property type="entry name" value="PyrdxlP-dep_Trfase"/>
</dbReference>
<proteinExistence type="inferred from homology"/>
<evidence type="ECO:0000313" key="8">
    <source>
        <dbReference type="Proteomes" id="UP000305067"/>
    </source>
</evidence>
<keyword evidence="8" id="KW-1185">Reference proteome</keyword>
<feature type="domain" description="Aminotransferase class I/classII large" evidence="6">
    <location>
        <begin position="111"/>
        <end position="393"/>
    </location>
</feature>
<gene>
    <name evidence="7" type="ORF">BDV98DRAFT_500624</name>
</gene>
<evidence type="ECO:0000256" key="5">
    <source>
        <dbReference type="ARBA" id="ARBA00022898"/>
    </source>
</evidence>
<organism evidence="7 8">
    <name type="scientific">Pterulicium gracile</name>
    <dbReference type="NCBI Taxonomy" id="1884261"/>
    <lineage>
        <taxon>Eukaryota</taxon>
        <taxon>Fungi</taxon>
        <taxon>Dikarya</taxon>
        <taxon>Basidiomycota</taxon>
        <taxon>Agaricomycotina</taxon>
        <taxon>Agaricomycetes</taxon>
        <taxon>Agaricomycetidae</taxon>
        <taxon>Agaricales</taxon>
        <taxon>Pleurotineae</taxon>
        <taxon>Pterulaceae</taxon>
        <taxon>Pterulicium</taxon>
    </lineage>
</organism>
<dbReference type="AlphaFoldDB" id="A0A5C3R4Z1"/>
<dbReference type="Proteomes" id="UP000305067">
    <property type="component" value="Unassembled WGS sequence"/>
</dbReference>
<protein>
    <submittedName>
        <fullName evidence="7">Pyridoxal phosphate-dependent transferase</fullName>
    </submittedName>
</protein>
<dbReference type="Pfam" id="PF00155">
    <property type="entry name" value="Aminotran_1_2"/>
    <property type="match status" value="1"/>
</dbReference>
<comment type="similarity">
    <text evidence="2">Belongs to the class-I pyridoxal-phosphate-dependent aminotransferase family.</text>
</comment>
<evidence type="ECO:0000256" key="2">
    <source>
        <dbReference type="ARBA" id="ARBA00007441"/>
    </source>
</evidence>
<evidence type="ECO:0000256" key="1">
    <source>
        <dbReference type="ARBA" id="ARBA00001933"/>
    </source>
</evidence>
<evidence type="ECO:0000256" key="4">
    <source>
        <dbReference type="ARBA" id="ARBA00022679"/>
    </source>
</evidence>
<dbReference type="InterPro" id="IPR050859">
    <property type="entry name" value="Class-I_PLP-dep_aminotransf"/>
</dbReference>
<evidence type="ECO:0000256" key="3">
    <source>
        <dbReference type="ARBA" id="ARBA00022576"/>
    </source>
</evidence>
<name>A0A5C3R4Z1_9AGAR</name>
<sequence>MEAVNKQNAIDLSHHLSDVARARGVSPLKALQKYFGQPGIISLAGGLPSPAYFPFDSLSGEIQASDALPATPSRPTSTLSWLWSYLSSKKADTTISIPKYPAHPGDINLATTLQYSTVEGLPQLRSFIDNFVDKVYRPAYANPAIITHAGNTDGWDKVVHMLCNPGEGVLVDVFTYATVLAQMQPAGYKPIPVDIDFQGMLPHELVAILSNWDEVARGMPRPHVLYQVPVGQNPTGMTTGSRRKKELYDICVEFDIIIVEDDPYYFLQEGPYVPKAQRQNGADVIRDPEHWIETLSPSYLSRFDHQGRVIRLDSFSKTIAPGSRLGWYTGNPIFIEKLQRNNEVSSFGGSAFSSTLISTLLNTWGHDGYVRWLLGIRNQYTERRNFLMDCMHEEFSLQASYTEKGILDGALVYLARNKSYLPGRSYSDEKSNVDYGNVMFSVVPPTSGMFVWVRVNFENHANYSPEFAKTLEMKLWTDIAEAGVLFAPGWMFNASGVETPHEGHYRISFSNASTEDMRRALQIFAQVIRKFFV</sequence>
<dbReference type="InterPro" id="IPR004839">
    <property type="entry name" value="Aminotransferase_I/II_large"/>
</dbReference>
<keyword evidence="4 7" id="KW-0808">Transferase</keyword>
<accession>A0A5C3R4Z1</accession>
<keyword evidence="3" id="KW-0032">Aminotransferase</keyword>
<dbReference type="GO" id="GO:1901605">
    <property type="term" value="P:alpha-amino acid metabolic process"/>
    <property type="evidence" value="ECO:0007669"/>
    <property type="project" value="TreeGrafter"/>
</dbReference>
<dbReference type="InterPro" id="IPR015421">
    <property type="entry name" value="PyrdxlP-dep_Trfase_major"/>
</dbReference>
<dbReference type="STRING" id="1884261.A0A5C3R4Z1"/>